<accession>A0AAW1VNV1</accession>
<comment type="caution">
    <text evidence="1">The sequence shown here is derived from an EMBL/GenBank/DDBJ whole genome shotgun (WGS) entry which is preliminary data.</text>
</comment>
<sequence>MILLGPASERSGVTATNTTAASLNMLFFRNFINNSSPSPNSSSILSPNPQAQTFTYNNQLQYMNGSSPNFCNSLATTTSTTTTGGSSSSMITTASPATHHELPLMDSSTKTTTSQFVDSDFFPLESSDSGLLEEVIHQFFPKPSSSIFSPPPKSAEYYNLPPTPASFDQTVEKKQANQSCLGFCFDYQQQLEVPQQHGSYDGADEVAQQEAIPFYNDLPINFQMNGADHSMAVMDHSMFQQYCYPEFVGGLQNA</sequence>
<gene>
    <name evidence="1" type="ORF">M0R45_000835</name>
</gene>
<dbReference type="EMBL" id="JBEDUW010000205">
    <property type="protein sequence ID" value="KAK9903863.1"/>
    <property type="molecule type" value="Genomic_DNA"/>
</dbReference>
<keyword evidence="2" id="KW-1185">Reference proteome</keyword>
<evidence type="ECO:0000313" key="1">
    <source>
        <dbReference type="EMBL" id="KAK9903863.1"/>
    </source>
</evidence>
<dbReference type="Proteomes" id="UP001457282">
    <property type="component" value="Unassembled WGS sequence"/>
</dbReference>
<protein>
    <submittedName>
        <fullName evidence="1">Uncharacterized protein</fullName>
    </submittedName>
</protein>
<dbReference type="AlphaFoldDB" id="A0AAW1VNV1"/>
<name>A0AAW1VNV1_RUBAR</name>
<proteinExistence type="predicted"/>
<organism evidence="1 2">
    <name type="scientific">Rubus argutus</name>
    <name type="common">Southern blackberry</name>
    <dbReference type="NCBI Taxonomy" id="59490"/>
    <lineage>
        <taxon>Eukaryota</taxon>
        <taxon>Viridiplantae</taxon>
        <taxon>Streptophyta</taxon>
        <taxon>Embryophyta</taxon>
        <taxon>Tracheophyta</taxon>
        <taxon>Spermatophyta</taxon>
        <taxon>Magnoliopsida</taxon>
        <taxon>eudicotyledons</taxon>
        <taxon>Gunneridae</taxon>
        <taxon>Pentapetalae</taxon>
        <taxon>rosids</taxon>
        <taxon>fabids</taxon>
        <taxon>Rosales</taxon>
        <taxon>Rosaceae</taxon>
        <taxon>Rosoideae</taxon>
        <taxon>Rosoideae incertae sedis</taxon>
        <taxon>Rubus</taxon>
    </lineage>
</organism>
<evidence type="ECO:0000313" key="2">
    <source>
        <dbReference type="Proteomes" id="UP001457282"/>
    </source>
</evidence>
<reference evidence="1 2" key="1">
    <citation type="journal article" date="2023" name="G3 (Bethesda)">
        <title>A chromosome-length genome assembly and annotation of blackberry (Rubus argutus, cv. 'Hillquist').</title>
        <authorList>
            <person name="Bruna T."/>
            <person name="Aryal R."/>
            <person name="Dudchenko O."/>
            <person name="Sargent D.J."/>
            <person name="Mead D."/>
            <person name="Buti M."/>
            <person name="Cavallini A."/>
            <person name="Hytonen T."/>
            <person name="Andres J."/>
            <person name="Pham M."/>
            <person name="Weisz D."/>
            <person name="Mascagni F."/>
            <person name="Usai G."/>
            <person name="Natali L."/>
            <person name="Bassil N."/>
            <person name="Fernandez G.E."/>
            <person name="Lomsadze A."/>
            <person name="Armour M."/>
            <person name="Olukolu B."/>
            <person name="Poorten T."/>
            <person name="Britton C."/>
            <person name="Davik J."/>
            <person name="Ashrafi H."/>
            <person name="Aiden E.L."/>
            <person name="Borodovsky M."/>
            <person name="Worthington M."/>
        </authorList>
    </citation>
    <scope>NUCLEOTIDE SEQUENCE [LARGE SCALE GENOMIC DNA]</scope>
    <source>
        <strain evidence="1">PI 553951</strain>
    </source>
</reference>